<dbReference type="PANTHER" id="PTHR45138">
    <property type="entry name" value="REGULATORY COMPONENTS OF SENSORY TRANSDUCTION SYSTEM"/>
    <property type="match status" value="1"/>
</dbReference>
<dbReference type="CDD" id="cd01949">
    <property type="entry name" value="GGDEF"/>
    <property type="match status" value="1"/>
</dbReference>
<dbReference type="Pfam" id="PF00990">
    <property type="entry name" value="GGDEF"/>
    <property type="match status" value="1"/>
</dbReference>
<dbReference type="PROSITE" id="PS50887">
    <property type="entry name" value="GGDEF"/>
    <property type="match status" value="1"/>
</dbReference>
<keyword evidence="1" id="KW-0812">Transmembrane</keyword>
<feature type="domain" description="GGDEF" evidence="2">
    <location>
        <begin position="294"/>
        <end position="429"/>
    </location>
</feature>
<reference evidence="3 4" key="1">
    <citation type="journal article" date="2012" name="J. Bacteriol.">
        <title>Complete Genome Sequence of Paenibacillus mucilaginosus 3016, a Bacterium Functional as Microbial Fertilizer.</title>
        <authorList>
            <person name="Ma M."/>
            <person name="Wang Z."/>
            <person name="Li L."/>
            <person name="Jiang X."/>
            <person name="Guan D."/>
            <person name="Cao F."/>
            <person name="Chen H."/>
            <person name="Wang X."/>
            <person name="Shen D."/>
            <person name="Du B."/>
            <person name="Li J."/>
        </authorList>
    </citation>
    <scope>NUCLEOTIDE SEQUENCE [LARGE SCALE GENOMIC DNA]</scope>
    <source>
        <strain evidence="3 4">3016</strain>
    </source>
</reference>
<organism evidence="3 4">
    <name type="scientific">Paenibacillus mucilaginosus 3016</name>
    <dbReference type="NCBI Taxonomy" id="1116391"/>
    <lineage>
        <taxon>Bacteria</taxon>
        <taxon>Bacillati</taxon>
        <taxon>Bacillota</taxon>
        <taxon>Bacilli</taxon>
        <taxon>Bacillales</taxon>
        <taxon>Paenibacillaceae</taxon>
        <taxon>Paenibacillus</taxon>
    </lineage>
</organism>
<feature type="transmembrane region" description="Helical" evidence="1">
    <location>
        <begin position="143"/>
        <end position="164"/>
    </location>
</feature>
<dbReference type="NCBIfam" id="TIGR00254">
    <property type="entry name" value="GGDEF"/>
    <property type="match status" value="1"/>
</dbReference>
<keyword evidence="1" id="KW-1133">Transmembrane helix</keyword>
<dbReference type="GO" id="GO:0043709">
    <property type="term" value="P:cell adhesion involved in single-species biofilm formation"/>
    <property type="evidence" value="ECO:0007669"/>
    <property type="project" value="TreeGrafter"/>
</dbReference>
<evidence type="ECO:0000259" key="2">
    <source>
        <dbReference type="PROSITE" id="PS50887"/>
    </source>
</evidence>
<dbReference type="InterPro" id="IPR043128">
    <property type="entry name" value="Rev_trsase/Diguanyl_cyclase"/>
</dbReference>
<evidence type="ECO:0000313" key="4">
    <source>
        <dbReference type="Proteomes" id="UP000007523"/>
    </source>
</evidence>
<dbReference type="Gene3D" id="3.30.70.270">
    <property type="match status" value="1"/>
</dbReference>
<evidence type="ECO:0000256" key="1">
    <source>
        <dbReference type="SAM" id="Phobius"/>
    </source>
</evidence>
<evidence type="ECO:0000313" key="3">
    <source>
        <dbReference type="EMBL" id="AFC28963.1"/>
    </source>
</evidence>
<dbReference type="KEGG" id="pmq:PM3016_2065"/>
<dbReference type="SMART" id="SM00267">
    <property type="entry name" value="GGDEF"/>
    <property type="match status" value="1"/>
</dbReference>
<dbReference type="PANTHER" id="PTHR45138:SF9">
    <property type="entry name" value="DIGUANYLATE CYCLASE DGCM-RELATED"/>
    <property type="match status" value="1"/>
</dbReference>
<keyword evidence="1" id="KW-0472">Membrane</keyword>
<dbReference type="EMBL" id="CP003235">
    <property type="protein sequence ID" value="AFC28963.1"/>
    <property type="molecule type" value="Genomic_DNA"/>
</dbReference>
<dbReference type="GO" id="GO:0005886">
    <property type="term" value="C:plasma membrane"/>
    <property type="evidence" value="ECO:0007669"/>
    <property type="project" value="TreeGrafter"/>
</dbReference>
<feature type="transmembrane region" description="Helical" evidence="1">
    <location>
        <begin position="171"/>
        <end position="192"/>
    </location>
</feature>
<dbReference type="InterPro" id="IPR011623">
    <property type="entry name" value="7TMR_DISM_rcpt_extracell_dom1"/>
</dbReference>
<dbReference type="RefSeq" id="WP_014369396.1">
    <property type="nucleotide sequence ID" value="NC_016935.1"/>
</dbReference>
<dbReference type="InterPro" id="IPR029787">
    <property type="entry name" value="Nucleotide_cyclase"/>
</dbReference>
<dbReference type="STRING" id="1116391.PM3016_2065"/>
<dbReference type="FunFam" id="3.30.70.270:FF:000001">
    <property type="entry name" value="Diguanylate cyclase domain protein"/>
    <property type="match status" value="1"/>
</dbReference>
<accession>H6NCN4</accession>
<gene>
    <name evidence="3" type="ORF">PM3016_2065</name>
</gene>
<dbReference type="GO" id="GO:0052621">
    <property type="term" value="F:diguanylate cyclase activity"/>
    <property type="evidence" value="ECO:0007669"/>
    <property type="project" value="TreeGrafter"/>
</dbReference>
<dbReference type="GO" id="GO:1902201">
    <property type="term" value="P:negative regulation of bacterial-type flagellum-dependent cell motility"/>
    <property type="evidence" value="ECO:0007669"/>
    <property type="project" value="TreeGrafter"/>
</dbReference>
<feature type="transmembrane region" description="Helical" evidence="1">
    <location>
        <begin position="198"/>
        <end position="217"/>
    </location>
</feature>
<dbReference type="AlphaFoldDB" id="H6NCN4"/>
<proteinExistence type="predicted"/>
<feature type="transmembrane region" description="Helical" evidence="1">
    <location>
        <begin position="118"/>
        <end position="137"/>
    </location>
</feature>
<dbReference type="InterPro" id="IPR050469">
    <property type="entry name" value="Diguanylate_Cyclase"/>
</dbReference>
<sequence length="443" mass="48631">MAWNAYTLGDEKLGSYGSATYELQVLVPNDGRVWALDVPVVFTAYRIWVNQVEAASSGTVGQSAKSAVPAKYPQVVYLPGTGQTSLHIVIQVSNYENYRGGLVYRLYPQDGSRRFKSLLTWVCSAFGLFIMAGSIQLVTEALLFLQLFILFTALYMCAVFIRAVSRRREGALAAVAGAMVLGAAIMNDVLYLRGLVHTGNFTTLGLFVFIFAQSYLLSSGFAKAFSSSEELAGKLIHLNASLEEKVRQRTRALEQVNKSLERMTLADGLTGISNRRHFDIAAERLWETSIESGTPMSVLLMDIDFFKLYNDTYGHLQGDECLKEVARTLLASANSDCELIARYGGEEFAVLMSGNQKEAGRVADLLTTRIRELNLPHKNAKQGIVTISCGTSTCSHGEYASLLALIRAADEALYTAKKQGRNRYVQAEMVEGVEGTGPVDKLE</sequence>
<dbReference type="InterPro" id="IPR000160">
    <property type="entry name" value="GGDEF_dom"/>
</dbReference>
<keyword evidence="4" id="KW-1185">Reference proteome</keyword>
<dbReference type="HOGENOM" id="CLU_030706_0_0_9"/>
<dbReference type="Pfam" id="PF07695">
    <property type="entry name" value="7TMR-DISM_7TM"/>
    <property type="match status" value="1"/>
</dbReference>
<dbReference type="SUPFAM" id="SSF55073">
    <property type="entry name" value="Nucleotide cyclase"/>
    <property type="match status" value="1"/>
</dbReference>
<protein>
    <recommendedName>
        <fullName evidence="2">GGDEF domain-containing protein</fullName>
    </recommendedName>
</protein>
<name>H6NCN4_9BACL</name>
<dbReference type="Proteomes" id="UP000007523">
    <property type="component" value="Chromosome"/>
</dbReference>